<feature type="region of interest" description="Disordered" evidence="1">
    <location>
        <begin position="33"/>
        <end position="64"/>
    </location>
</feature>
<organism evidence="2 3">
    <name type="scientific">Lobosporangium transversale</name>
    <dbReference type="NCBI Taxonomy" id="64571"/>
    <lineage>
        <taxon>Eukaryota</taxon>
        <taxon>Fungi</taxon>
        <taxon>Fungi incertae sedis</taxon>
        <taxon>Mucoromycota</taxon>
        <taxon>Mortierellomycotina</taxon>
        <taxon>Mortierellomycetes</taxon>
        <taxon>Mortierellales</taxon>
        <taxon>Mortierellaceae</taxon>
        <taxon>Lobosporangium</taxon>
    </lineage>
</organism>
<feature type="region of interest" description="Disordered" evidence="1">
    <location>
        <begin position="371"/>
        <end position="390"/>
    </location>
</feature>
<dbReference type="EMBL" id="MCFF01000075">
    <property type="protein sequence ID" value="ORY97042.1"/>
    <property type="molecule type" value="Genomic_DNA"/>
</dbReference>
<accession>A0A1Y2G650</accession>
<dbReference type="OrthoDB" id="276323at2759"/>
<dbReference type="Proteomes" id="UP000193648">
    <property type="component" value="Unassembled WGS sequence"/>
</dbReference>
<gene>
    <name evidence="2" type="ORF">BCR41DRAFT_402072</name>
</gene>
<evidence type="ECO:0000256" key="1">
    <source>
        <dbReference type="SAM" id="MobiDB-lite"/>
    </source>
</evidence>
<name>A0A1Y2G650_9FUNG</name>
<dbReference type="AlphaFoldDB" id="A0A1Y2G650"/>
<evidence type="ECO:0000313" key="3">
    <source>
        <dbReference type="Proteomes" id="UP000193648"/>
    </source>
</evidence>
<sequence length="572" mass="65639">MPIRSHDAIPSFIQLEEQHQLLSTRPDSAIVAPSVQQRSQPKRVHQANRVSSSASKNNMDKLSPPIEQTTTMFMRRLNISHNPHHHPHAISKRGGHRSATLRVRGKHGAVKSPHMYSSVHCRHSVDIHSSDPLRKFNYSGPFNQESRLVLLKKYMQSRRIHLRQRLTRQHLQQHDSLDTSDMSLDEADLMEEDDDVRDQQSDLNSGLATDQEQYRRYMWTLEQRLRERIRSAERSRSHFLMERRLSAGERVDHAYRVVQRQRTEQEDRQHRARDKLEQKMMRAMARRNAYLEAAIENDPSRRFRRKSSGTTINSTAPITSINKVTTHLDKASTPEVKRPSSDLEVAAPIAVTKVPNMKIFPTVIRPNSSFVGKSTTGRKNEAHKHGSTKNSLTDMTQVTDEKHLTSMTTRKCILPTLTTMTKISPLSGSLQQKHHNSTADNDVEASAVAGVHRDMKITATSEMQRHSYERLIQRASRDYIKAIGSHQYIFTLGFDELARLLHTSKPLIHATLRLLKYSSQLVQLTQDNGTDHNQTFEKYKNPARVFLSMYMVLAHPSQIRSPTEVMTVSCFS</sequence>
<proteinExistence type="predicted"/>
<keyword evidence="3" id="KW-1185">Reference proteome</keyword>
<dbReference type="InParanoid" id="A0A1Y2G650"/>
<comment type="caution">
    <text evidence="2">The sequence shown here is derived from an EMBL/GenBank/DDBJ whole genome shotgun (WGS) entry which is preliminary data.</text>
</comment>
<evidence type="ECO:0000313" key="2">
    <source>
        <dbReference type="EMBL" id="ORY97042.1"/>
    </source>
</evidence>
<reference evidence="2 3" key="1">
    <citation type="submission" date="2016-07" db="EMBL/GenBank/DDBJ databases">
        <title>Pervasive Adenine N6-methylation of Active Genes in Fungi.</title>
        <authorList>
            <consortium name="DOE Joint Genome Institute"/>
            <person name="Mondo S.J."/>
            <person name="Dannebaum R.O."/>
            <person name="Kuo R.C."/>
            <person name="Labutti K."/>
            <person name="Haridas S."/>
            <person name="Kuo A."/>
            <person name="Salamov A."/>
            <person name="Ahrendt S.R."/>
            <person name="Lipzen A."/>
            <person name="Sullivan W."/>
            <person name="Andreopoulos W.B."/>
            <person name="Clum A."/>
            <person name="Lindquist E."/>
            <person name="Daum C."/>
            <person name="Ramamoorthy G.K."/>
            <person name="Gryganskyi A."/>
            <person name="Culley D."/>
            <person name="Magnuson J.K."/>
            <person name="James T.Y."/>
            <person name="O'Malley M.A."/>
            <person name="Stajich J.E."/>
            <person name="Spatafora J.W."/>
            <person name="Visel A."/>
            <person name="Grigoriev I.V."/>
        </authorList>
    </citation>
    <scope>NUCLEOTIDE SEQUENCE [LARGE SCALE GENOMIC DNA]</scope>
    <source>
        <strain evidence="2 3">NRRL 3116</strain>
    </source>
</reference>
<protein>
    <submittedName>
        <fullName evidence="2">Uncharacterized protein</fullName>
    </submittedName>
</protein>
<feature type="compositionally biased region" description="Polar residues" evidence="1">
    <location>
        <begin position="48"/>
        <end position="57"/>
    </location>
</feature>
<dbReference type="GeneID" id="33571114"/>
<dbReference type="RefSeq" id="XP_021875588.1">
    <property type="nucleotide sequence ID" value="XM_022029271.1"/>
</dbReference>